<gene>
    <name evidence="1" type="ORF">BU25DRAFT_348313</name>
</gene>
<name>A0ACB6RRG3_9PLEO</name>
<accession>A0ACB6RRG3</accession>
<keyword evidence="2" id="KW-1185">Reference proteome</keyword>
<organism evidence="1 2">
    <name type="scientific">Macroventuria anomochaeta</name>
    <dbReference type="NCBI Taxonomy" id="301207"/>
    <lineage>
        <taxon>Eukaryota</taxon>
        <taxon>Fungi</taxon>
        <taxon>Dikarya</taxon>
        <taxon>Ascomycota</taxon>
        <taxon>Pezizomycotina</taxon>
        <taxon>Dothideomycetes</taxon>
        <taxon>Pleosporomycetidae</taxon>
        <taxon>Pleosporales</taxon>
        <taxon>Pleosporineae</taxon>
        <taxon>Didymellaceae</taxon>
        <taxon>Macroventuria</taxon>
    </lineage>
</organism>
<evidence type="ECO:0000313" key="1">
    <source>
        <dbReference type="EMBL" id="KAF2624393.1"/>
    </source>
</evidence>
<feature type="non-terminal residue" evidence="1">
    <location>
        <position position="1"/>
    </location>
</feature>
<dbReference type="EMBL" id="MU006731">
    <property type="protein sequence ID" value="KAF2624393.1"/>
    <property type="molecule type" value="Genomic_DNA"/>
</dbReference>
<proteinExistence type="predicted"/>
<sequence length="207" mass="22405">IKFKDAVGRKFSFPWNLCKTWKGMEELIKQAFLHVDIIGPHVHQGHYDLVGPDGEIILPQVWETMIQPDWAITMHMWPMPEPAKEEVVPIPPPPLDAQHFMATHPHAGMQRPKMKTGKSSKHKTSKVLPDPMVVNVPSRPPPPGVSGGPPPPPPIPGVPAAIEILSPLSSSGSSHKPKKKPAPGGFFAWAAGGNGRSGPVKKSSKKA</sequence>
<dbReference type="Proteomes" id="UP000799754">
    <property type="component" value="Unassembled WGS sequence"/>
</dbReference>
<evidence type="ECO:0000313" key="2">
    <source>
        <dbReference type="Proteomes" id="UP000799754"/>
    </source>
</evidence>
<protein>
    <submittedName>
        <fullName evidence="1">Uncharacterized protein</fullName>
    </submittedName>
</protein>
<reference evidence="1" key="1">
    <citation type="journal article" date="2020" name="Stud. Mycol.">
        <title>101 Dothideomycetes genomes: a test case for predicting lifestyles and emergence of pathogens.</title>
        <authorList>
            <person name="Haridas S."/>
            <person name="Albert R."/>
            <person name="Binder M."/>
            <person name="Bloem J."/>
            <person name="Labutti K."/>
            <person name="Salamov A."/>
            <person name="Andreopoulos B."/>
            <person name="Baker S."/>
            <person name="Barry K."/>
            <person name="Bills G."/>
            <person name="Bluhm B."/>
            <person name="Cannon C."/>
            <person name="Castanera R."/>
            <person name="Culley D."/>
            <person name="Daum C."/>
            <person name="Ezra D."/>
            <person name="Gonzalez J."/>
            <person name="Henrissat B."/>
            <person name="Kuo A."/>
            <person name="Liang C."/>
            <person name="Lipzen A."/>
            <person name="Lutzoni F."/>
            <person name="Magnuson J."/>
            <person name="Mondo S."/>
            <person name="Nolan M."/>
            <person name="Ohm R."/>
            <person name="Pangilinan J."/>
            <person name="Park H.-J."/>
            <person name="Ramirez L."/>
            <person name="Alfaro M."/>
            <person name="Sun H."/>
            <person name="Tritt A."/>
            <person name="Yoshinaga Y."/>
            <person name="Zwiers L.-H."/>
            <person name="Turgeon B."/>
            <person name="Goodwin S."/>
            <person name="Spatafora J."/>
            <person name="Crous P."/>
            <person name="Grigoriev I."/>
        </authorList>
    </citation>
    <scope>NUCLEOTIDE SEQUENCE</scope>
    <source>
        <strain evidence="1">CBS 525.71</strain>
    </source>
</reference>
<comment type="caution">
    <text evidence="1">The sequence shown here is derived from an EMBL/GenBank/DDBJ whole genome shotgun (WGS) entry which is preliminary data.</text>
</comment>